<keyword evidence="4" id="KW-1185">Reference proteome</keyword>
<evidence type="ECO:0000256" key="2">
    <source>
        <dbReference type="SAM" id="Phobius"/>
    </source>
</evidence>
<dbReference type="Proteomes" id="UP000217785">
    <property type="component" value="Unassembled WGS sequence"/>
</dbReference>
<sequence>MRKVGTLTSALTLLVLGIILLVDQVAHKPVLSQVLPFWPLIILGLGIELLWSLYSVKKQKVNEEIRIDARSIALLCLVGIFSITLISQQSMQGFVQTSLGSVRDALSDKTVDLPEASFDPKDIQRLEVFSRTGTIKVNKSNSSSIVVKTKVHVRNLNSQQANEEAKNGMPRVTTGSTLRIEVDPSLNATSKITGVDLEILIPVKLALQILTHTGNVTVQDHAGDLVVSTELGRVEVERIKGKAIIADDNGEIVARNIEGDLEVKTKAGTLEVDQVKGKAILENTFGQIRASHIDESLRIFCKNGRIQIDSVQGDVEARIENGPIQAANVKKGLTLSSGTGGITVESEVGGPWMLNSSRGMVSLRIPAGSHIEFAGESNRGLVKGPTKSDSTAEGSKVTEKMGKGTYPVLVRTDDGAITLNANL</sequence>
<evidence type="ECO:0008006" key="5">
    <source>
        <dbReference type="Google" id="ProtNLM"/>
    </source>
</evidence>
<dbReference type="RefSeq" id="WP_096183011.1">
    <property type="nucleotide sequence ID" value="NZ_BDUF01000086.1"/>
</dbReference>
<evidence type="ECO:0000313" key="4">
    <source>
        <dbReference type="Proteomes" id="UP000217785"/>
    </source>
</evidence>
<keyword evidence="2" id="KW-0812">Transmembrane</keyword>
<gene>
    <name evidence="3" type="ORF">EFBL_2960</name>
</gene>
<dbReference type="PANTHER" id="PTHR34094:SF1">
    <property type="entry name" value="PROTEIN FAM185A"/>
    <property type="match status" value="1"/>
</dbReference>
<feature type="region of interest" description="Disordered" evidence="1">
    <location>
        <begin position="378"/>
        <end position="399"/>
    </location>
</feature>
<keyword evidence="2" id="KW-1133">Transmembrane helix</keyword>
<dbReference type="OrthoDB" id="2379823at2"/>
<feature type="transmembrane region" description="Helical" evidence="2">
    <location>
        <begin position="37"/>
        <end position="55"/>
    </location>
</feature>
<keyword evidence="2" id="KW-0472">Membrane</keyword>
<feature type="transmembrane region" description="Helical" evidence="2">
    <location>
        <begin position="67"/>
        <end position="86"/>
    </location>
</feature>
<dbReference type="EMBL" id="BDUF01000086">
    <property type="protein sequence ID" value="GAX91294.1"/>
    <property type="molecule type" value="Genomic_DNA"/>
</dbReference>
<evidence type="ECO:0000313" key="3">
    <source>
        <dbReference type="EMBL" id="GAX91294.1"/>
    </source>
</evidence>
<organism evidence="3 4">
    <name type="scientific">Effusibacillus lacus</name>
    <dbReference type="NCBI Taxonomy" id="1348429"/>
    <lineage>
        <taxon>Bacteria</taxon>
        <taxon>Bacillati</taxon>
        <taxon>Bacillota</taxon>
        <taxon>Bacilli</taxon>
        <taxon>Bacillales</taxon>
        <taxon>Alicyclobacillaceae</taxon>
        <taxon>Effusibacillus</taxon>
    </lineage>
</organism>
<name>A0A292YS94_9BACL</name>
<evidence type="ECO:0000256" key="1">
    <source>
        <dbReference type="SAM" id="MobiDB-lite"/>
    </source>
</evidence>
<reference evidence="4" key="1">
    <citation type="submission" date="2017-07" db="EMBL/GenBank/DDBJ databases">
        <title>Draft genome sequence of Effusibacillus lacus strain skLN1.</title>
        <authorList>
            <person name="Watanabe M."/>
            <person name="Kojima H."/>
            <person name="Fukui M."/>
        </authorList>
    </citation>
    <scope>NUCLEOTIDE SEQUENCE [LARGE SCALE GENOMIC DNA]</scope>
    <source>
        <strain evidence="4">skLN1</strain>
    </source>
</reference>
<accession>A0A292YS94</accession>
<dbReference type="AlphaFoldDB" id="A0A292YS94"/>
<protein>
    <recommendedName>
        <fullName evidence="5">Adhesin domain-containing protein</fullName>
    </recommendedName>
</protein>
<comment type="caution">
    <text evidence="3">The sequence shown here is derived from an EMBL/GenBank/DDBJ whole genome shotgun (WGS) entry which is preliminary data.</text>
</comment>
<dbReference type="PANTHER" id="PTHR34094">
    <property type="match status" value="1"/>
</dbReference>
<proteinExistence type="predicted"/>